<feature type="domain" description="GmrSD restriction endonucleases C-terminal" evidence="2">
    <location>
        <begin position="414"/>
        <end position="549"/>
    </location>
</feature>
<feature type="domain" description="GmrSD restriction endonucleases N-terminal" evidence="1">
    <location>
        <begin position="15"/>
        <end position="230"/>
    </location>
</feature>
<accession>A0A2M6U6A6</accession>
<dbReference type="RefSeq" id="WP_100175303.1">
    <property type="nucleotide sequence ID" value="NZ_LFJC01000003.1"/>
</dbReference>
<evidence type="ECO:0000259" key="1">
    <source>
        <dbReference type="Pfam" id="PF03235"/>
    </source>
</evidence>
<dbReference type="PANTHER" id="PTHR35149:SF2">
    <property type="entry name" value="DUF262 DOMAIN-CONTAINING PROTEIN"/>
    <property type="match status" value="1"/>
</dbReference>
<dbReference type="AlphaFoldDB" id="A0A2M6U6A6"/>
<comment type="caution">
    <text evidence="3">The sequence shown here is derived from an EMBL/GenBank/DDBJ whole genome shotgun (WGS) entry which is preliminary data.</text>
</comment>
<gene>
    <name evidence="3" type="ORF">TSA1_04385</name>
</gene>
<evidence type="ECO:0000313" key="3">
    <source>
        <dbReference type="EMBL" id="PIT00088.1"/>
    </source>
</evidence>
<name>A0A2M6U6A6_9BRAD</name>
<protein>
    <recommendedName>
        <fullName evidence="5">DUF262 domain-containing protein</fullName>
    </recommendedName>
</protein>
<evidence type="ECO:0008006" key="5">
    <source>
        <dbReference type="Google" id="ProtNLM"/>
    </source>
</evidence>
<sequence>MPQQLSLIEAHESKLNQIFSDDYEFEIPSYQRPYAWEEQQAQELLTDFIEAMDNGDDVYFLGSIVLIKEPHKPLSRVVDGQQRLTTLTIILSILRDLTTDPEIRGTRRVYVYQKANPDGGSAERFRLLLRQRDRAFFQKYVQNPDATNALPDPDILEGSQQNIARNAIHLRGELSKLNEDRRNKLIAYLIQRCYLVVVAVPTAEAARRIFTVLNARGLDLTATDILKANLLERAGSIHEKDLAERWETAELALGRDRMVELFGHIRTMFERDKPRIALEVGFPKFVSTFNGNAEKFVSDTLEPIADAMLLLSDGAAIKKQFGDEAAKAVRSLDRIDNKDWLPPVLLRLWKRAKGDQAEIAKFLIELERLAYYLFVTRADINTRIARCSAVMDEFDPRAGREKPKAGLALDPSEQKEFLDALSGPLYQKARVCKPVLQRLDEALSGGGASYDELVSIEHVLPQTVTEKSEWATLFPNEAQRTEWTHRLANLVFLTRRINTRASNWDFDRKKIEYFASKDGTSPFPLTQGVLQAAKWSPEHLAKRQETLIEKLATVWALAESSGQVASQPKKGKASA</sequence>
<evidence type="ECO:0000313" key="4">
    <source>
        <dbReference type="Proteomes" id="UP000228930"/>
    </source>
</evidence>
<keyword evidence="4" id="KW-1185">Reference proteome</keyword>
<evidence type="ECO:0000259" key="2">
    <source>
        <dbReference type="Pfam" id="PF07510"/>
    </source>
</evidence>
<dbReference type="Proteomes" id="UP000228930">
    <property type="component" value="Unassembled WGS sequence"/>
</dbReference>
<dbReference type="EMBL" id="LFJC01000003">
    <property type="protein sequence ID" value="PIT00088.1"/>
    <property type="molecule type" value="Genomic_DNA"/>
</dbReference>
<dbReference type="InterPro" id="IPR004919">
    <property type="entry name" value="GmrSD_N"/>
</dbReference>
<dbReference type="InterPro" id="IPR011089">
    <property type="entry name" value="GmrSD_C"/>
</dbReference>
<dbReference type="Pfam" id="PF07510">
    <property type="entry name" value="GmrSD_C"/>
    <property type="match status" value="1"/>
</dbReference>
<dbReference type="Pfam" id="PF03235">
    <property type="entry name" value="GmrSD_N"/>
    <property type="match status" value="1"/>
</dbReference>
<reference evidence="3 4" key="1">
    <citation type="submission" date="2015-06" db="EMBL/GenBank/DDBJ databases">
        <title>Comparative genome analysis of nirS-carrying Bradyrhizobium sp. strains.</title>
        <authorList>
            <person name="Ishii S."/>
            <person name="Jang J."/>
            <person name="Nishizawa T."/>
            <person name="Senoo K."/>
        </authorList>
    </citation>
    <scope>NUCLEOTIDE SEQUENCE [LARGE SCALE GENOMIC DNA]</scope>
    <source>
        <strain evidence="3 4">TSA1</strain>
    </source>
</reference>
<organism evidence="3 4">
    <name type="scientific">Bradyrhizobium nitroreducens</name>
    <dbReference type="NCBI Taxonomy" id="709803"/>
    <lineage>
        <taxon>Bacteria</taxon>
        <taxon>Pseudomonadati</taxon>
        <taxon>Pseudomonadota</taxon>
        <taxon>Alphaproteobacteria</taxon>
        <taxon>Hyphomicrobiales</taxon>
        <taxon>Nitrobacteraceae</taxon>
        <taxon>Bradyrhizobium</taxon>
    </lineage>
</organism>
<dbReference type="PANTHER" id="PTHR35149">
    <property type="entry name" value="SLL5132 PROTEIN"/>
    <property type="match status" value="1"/>
</dbReference>
<proteinExistence type="predicted"/>